<protein>
    <submittedName>
        <fullName evidence="1">Uncharacterized protein</fullName>
    </submittedName>
</protein>
<dbReference type="OrthoDB" id="2882430at2"/>
<keyword evidence="2" id="KW-1185">Reference proteome</keyword>
<proteinExistence type="predicted"/>
<dbReference type="Proteomes" id="UP000215509">
    <property type="component" value="Unassembled WGS sequence"/>
</dbReference>
<dbReference type="AlphaFoldDB" id="A0A229UPB2"/>
<organism evidence="1 2">
    <name type="scientific">Paenibacillus rigui</name>
    <dbReference type="NCBI Taxonomy" id="554312"/>
    <lineage>
        <taxon>Bacteria</taxon>
        <taxon>Bacillati</taxon>
        <taxon>Bacillota</taxon>
        <taxon>Bacilli</taxon>
        <taxon>Bacillales</taxon>
        <taxon>Paenibacillaceae</taxon>
        <taxon>Paenibacillus</taxon>
    </lineage>
</organism>
<comment type="caution">
    <text evidence="1">The sequence shown here is derived from an EMBL/GenBank/DDBJ whole genome shotgun (WGS) entry which is preliminary data.</text>
</comment>
<accession>A0A229UPB2</accession>
<sequence length="102" mass="12022">MQIKKKTDIDAVLDNFSSFAQWDALGKKQYFVFPDRKRGGQWTLMHYSGDTFSVHGLGEDYRDEEEQFFEERQSIISFLWDHRSAFNSAVKLVMEKELSMNS</sequence>
<dbReference type="EMBL" id="NMQW01000023">
    <property type="protein sequence ID" value="OXM85248.1"/>
    <property type="molecule type" value="Genomic_DNA"/>
</dbReference>
<gene>
    <name evidence="1" type="ORF">CF651_16770</name>
</gene>
<dbReference type="RefSeq" id="WP_094016012.1">
    <property type="nucleotide sequence ID" value="NZ_NMQW01000023.1"/>
</dbReference>
<evidence type="ECO:0000313" key="1">
    <source>
        <dbReference type="EMBL" id="OXM85248.1"/>
    </source>
</evidence>
<evidence type="ECO:0000313" key="2">
    <source>
        <dbReference type="Proteomes" id="UP000215509"/>
    </source>
</evidence>
<reference evidence="1 2" key="1">
    <citation type="submission" date="2017-07" db="EMBL/GenBank/DDBJ databases">
        <title>Genome sequencing and assembly of Paenibacillus rigui.</title>
        <authorList>
            <person name="Mayilraj S."/>
        </authorList>
    </citation>
    <scope>NUCLEOTIDE SEQUENCE [LARGE SCALE GENOMIC DNA]</scope>
    <source>
        <strain evidence="1 2">JCM 16352</strain>
    </source>
</reference>
<name>A0A229UPB2_9BACL</name>